<sequence length="256" mass="28588">MFFYLLKTPYVDVDNYAPAGCMMLIFSVIDLTAFEGTWTDGTTGTMTFNGSAFEHTDLAIAGNGSKGTFVVNSHTLEITFYTTHYTNNGGATWNEATTNNENTSTYRFSGRDTLTIYINNISTTMTRGDNDDDFNNILNSLTKVTPTTSQLSGIGFTLEDWNAIATGAGYQGYWIKDDNYIELIWTDQDRTAFNIKQSDITSRFGGSFYAEREDDFVVIVSLIYNTNYICTIDINKITEEGIPVGTMGISFRVNDR</sequence>
<name>A0A806K1J2_9BACT</name>
<proteinExistence type="predicted"/>
<accession>A0A806K1J2</accession>
<reference evidence="1" key="1">
    <citation type="submission" date="2012-03" db="EMBL/GenBank/DDBJ databases">
        <title>Functional metagenomics reveals considerable lignocellulase gene clusters in the gut microbiome of a wood-feeding higher termite.</title>
        <authorList>
            <person name="Liu N."/>
        </authorList>
    </citation>
    <scope>NUCLEOTIDE SEQUENCE</scope>
</reference>
<dbReference type="EMBL" id="JQ844247">
    <property type="protein sequence ID" value="AGS53738.1"/>
    <property type="molecule type" value="Genomic_DNA"/>
</dbReference>
<evidence type="ECO:0000313" key="1">
    <source>
        <dbReference type="EMBL" id="AGS53738.1"/>
    </source>
</evidence>
<dbReference type="AlphaFoldDB" id="A0A806K1J2"/>
<organism evidence="1">
    <name type="scientific">uncultured bacterium contig00076</name>
    <dbReference type="NCBI Taxonomy" id="1181554"/>
    <lineage>
        <taxon>Bacteria</taxon>
        <taxon>environmental samples</taxon>
    </lineage>
</organism>
<protein>
    <submittedName>
        <fullName evidence="1">Uncharacterized protein</fullName>
    </submittedName>
</protein>